<keyword evidence="3" id="KW-1185">Reference proteome</keyword>
<dbReference type="EC" id="3.1.-.-" evidence="1"/>
<reference evidence="2 3" key="1">
    <citation type="submission" date="2018-06" db="EMBL/GenBank/DDBJ databases">
        <title>Genomic Encyclopedia of Archaeal and Bacterial Type Strains, Phase II (KMG-II): from individual species to whole genera.</title>
        <authorList>
            <person name="Goeker M."/>
        </authorList>
    </citation>
    <scope>NUCLEOTIDE SEQUENCE [LARGE SCALE GENOMIC DNA]</scope>
    <source>
        <strain evidence="2 3">DSM 21851</strain>
    </source>
</reference>
<dbReference type="Gene3D" id="2.30.30.110">
    <property type="match status" value="1"/>
</dbReference>
<proteinExistence type="inferred from homology"/>
<dbReference type="PANTHER" id="PTHR33988">
    <property type="entry name" value="ENDORIBONUCLEASE MAZF-RELATED"/>
    <property type="match status" value="1"/>
</dbReference>
<dbReference type="GO" id="GO:0016075">
    <property type="term" value="P:rRNA catabolic process"/>
    <property type="evidence" value="ECO:0007669"/>
    <property type="project" value="TreeGrafter"/>
</dbReference>
<evidence type="ECO:0000313" key="3">
    <source>
        <dbReference type="Proteomes" id="UP000248790"/>
    </source>
</evidence>
<gene>
    <name evidence="2" type="ORF">LX87_03622</name>
</gene>
<comment type="similarity">
    <text evidence="1">Belongs to the PemK/MazF family.</text>
</comment>
<dbReference type="InterPro" id="IPR011067">
    <property type="entry name" value="Plasmid_toxin/cell-grow_inhib"/>
</dbReference>
<sequence>MVIERFDVWLVSIDPTQGSEIAKTRPCLVVSPDAINQRLNTVMVAPMTSTQKRYPTRVNCHFAGQDGQIALDQTRAVDKSRLVKRIGHLDDATCRQVCQTLVAIFTY</sequence>
<organism evidence="2 3">
    <name type="scientific">Larkinella arboricola</name>
    <dbReference type="NCBI Taxonomy" id="643671"/>
    <lineage>
        <taxon>Bacteria</taxon>
        <taxon>Pseudomonadati</taxon>
        <taxon>Bacteroidota</taxon>
        <taxon>Cytophagia</taxon>
        <taxon>Cytophagales</taxon>
        <taxon>Spirosomataceae</taxon>
        <taxon>Larkinella</taxon>
    </lineage>
</organism>
<dbReference type="GO" id="GO:0016787">
    <property type="term" value="F:hydrolase activity"/>
    <property type="evidence" value="ECO:0007669"/>
    <property type="project" value="UniProtKB-KW"/>
</dbReference>
<dbReference type="GO" id="GO:0003677">
    <property type="term" value="F:DNA binding"/>
    <property type="evidence" value="ECO:0007669"/>
    <property type="project" value="InterPro"/>
</dbReference>
<dbReference type="EMBL" id="QLMC01000004">
    <property type="protein sequence ID" value="RAJ95872.1"/>
    <property type="molecule type" value="Genomic_DNA"/>
</dbReference>
<dbReference type="InterPro" id="IPR003477">
    <property type="entry name" value="PemK-like"/>
</dbReference>
<keyword evidence="1" id="KW-0255">Endonuclease</keyword>
<keyword evidence="1" id="KW-0540">Nuclease</keyword>
<evidence type="ECO:0000313" key="2">
    <source>
        <dbReference type="EMBL" id="RAJ95872.1"/>
    </source>
</evidence>
<dbReference type="SUPFAM" id="SSF50118">
    <property type="entry name" value="Cell growth inhibitor/plasmid maintenance toxic component"/>
    <property type="match status" value="1"/>
</dbReference>
<evidence type="ECO:0000256" key="1">
    <source>
        <dbReference type="PIRNR" id="PIRNR033490"/>
    </source>
</evidence>
<dbReference type="AlphaFoldDB" id="A0A327WTA5"/>
<dbReference type="Pfam" id="PF02452">
    <property type="entry name" value="PemK_toxin"/>
    <property type="match status" value="1"/>
</dbReference>
<dbReference type="PANTHER" id="PTHR33988:SF2">
    <property type="entry name" value="ENDORIBONUCLEASE MAZF"/>
    <property type="match status" value="1"/>
</dbReference>
<dbReference type="GO" id="GO:0004521">
    <property type="term" value="F:RNA endonuclease activity"/>
    <property type="evidence" value="ECO:0007669"/>
    <property type="project" value="TreeGrafter"/>
</dbReference>
<accession>A0A327WTA5</accession>
<dbReference type="Proteomes" id="UP000248790">
    <property type="component" value="Unassembled WGS sequence"/>
</dbReference>
<protein>
    <recommendedName>
        <fullName evidence="1">mRNA interferase</fullName>
        <ecNumber evidence="1">3.1.-.-</ecNumber>
    </recommendedName>
</protein>
<comment type="function">
    <text evidence="1">Toxic component of a type II toxin-antitoxin (TA) system.</text>
</comment>
<comment type="caution">
    <text evidence="2">The sequence shown here is derived from an EMBL/GenBank/DDBJ whole genome shotgun (WGS) entry which is preliminary data.</text>
</comment>
<dbReference type="PIRSF" id="PIRSF033490">
    <property type="entry name" value="MazF"/>
    <property type="match status" value="1"/>
</dbReference>
<name>A0A327WTA5_LARAB</name>
<dbReference type="GO" id="GO:0006402">
    <property type="term" value="P:mRNA catabolic process"/>
    <property type="evidence" value="ECO:0007669"/>
    <property type="project" value="TreeGrafter"/>
</dbReference>
<keyword evidence="1" id="KW-0378">Hydrolase</keyword>
<dbReference type="RefSeq" id="WP_211325327.1">
    <property type="nucleotide sequence ID" value="NZ_QLMC01000004.1"/>
</dbReference>